<dbReference type="PANTHER" id="PTHR45655:SF8">
    <property type="entry name" value="SOLUBLE GUANYLATE CYCLASE GCY-33"/>
    <property type="match status" value="1"/>
</dbReference>
<dbReference type="Gene3D" id="3.30.450.260">
    <property type="entry name" value="Haem NO binding associated domain"/>
    <property type="match status" value="1"/>
</dbReference>
<evidence type="ECO:0000256" key="3">
    <source>
        <dbReference type="ARBA" id="ARBA00023293"/>
    </source>
</evidence>
<dbReference type="EC" id="4.6.1.2" evidence="1"/>
<keyword evidence="3" id="KW-0141">cGMP biosynthesis</keyword>
<dbReference type="GO" id="GO:0000166">
    <property type="term" value="F:nucleotide binding"/>
    <property type="evidence" value="ECO:0007669"/>
    <property type="project" value="UniProtKB-KW"/>
</dbReference>
<dbReference type="SUPFAM" id="SSF111126">
    <property type="entry name" value="Ligand-binding domain in the NO signalling and Golgi transport"/>
    <property type="match status" value="1"/>
</dbReference>
<dbReference type="GO" id="GO:0019826">
    <property type="term" value="F:oxygen sensor activity"/>
    <property type="evidence" value="ECO:0007669"/>
    <property type="project" value="TreeGrafter"/>
</dbReference>
<sequence length="168" mass="19735">MYGILIEGVKYMISSHFGEDVTRAVLANIGIQEFSIYERSRRRGYVSYVMGQMIEVARIFYNQEVTVELQHKFEKGGFQYVKIRMSFDNSGFDTDRILRDRSQSLNEFLPVDPVAFLNLFPYLLAFDNNLDIVVSGRALLHIMPDMHGRRITDIFNLQRPHIKFRWDT</sequence>
<organism evidence="5 6">
    <name type="scientific">Romanomermis culicivorax</name>
    <name type="common">Nematode worm</name>
    <dbReference type="NCBI Taxonomy" id="13658"/>
    <lineage>
        <taxon>Eukaryota</taxon>
        <taxon>Metazoa</taxon>
        <taxon>Ecdysozoa</taxon>
        <taxon>Nematoda</taxon>
        <taxon>Enoplea</taxon>
        <taxon>Dorylaimia</taxon>
        <taxon>Mermithida</taxon>
        <taxon>Mermithoidea</taxon>
        <taxon>Mermithidae</taxon>
        <taxon>Romanomermis</taxon>
    </lineage>
</organism>
<dbReference type="Proteomes" id="UP000887565">
    <property type="component" value="Unplaced"/>
</dbReference>
<dbReference type="InterPro" id="IPR011645">
    <property type="entry name" value="HNOB_dom_associated"/>
</dbReference>
<dbReference type="Pfam" id="PF07701">
    <property type="entry name" value="HNOBA"/>
    <property type="match status" value="1"/>
</dbReference>
<dbReference type="GO" id="GO:0008074">
    <property type="term" value="C:guanylate cyclase complex, soluble"/>
    <property type="evidence" value="ECO:0007669"/>
    <property type="project" value="TreeGrafter"/>
</dbReference>
<proteinExistence type="predicted"/>
<keyword evidence="5" id="KW-1185">Reference proteome</keyword>
<accession>A0A915JSH8</accession>
<evidence type="ECO:0000313" key="5">
    <source>
        <dbReference type="Proteomes" id="UP000887565"/>
    </source>
</evidence>
<protein>
    <recommendedName>
        <fullName evidence="1">guanylate cyclase</fullName>
        <ecNumber evidence="1">4.6.1.2</ecNumber>
    </recommendedName>
</protein>
<evidence type="ECO:0000256" key="2">
    <source>
        <dbReference type="ARBA" id="ARBA00022741"/>
    </source>
</evidence>
<feature type="domain" description="Haem NO binding associated" evidence="4">
    <location>
        <begin position="110"/>
        <end position="167"/>
    </location>
</feature>
<dbReference type="PANTHER" id="PTHR45655">
    <property type="entry name" value="GUANYLATE CYCLASE SOLUBLE SUBUNIT BETA-2"/>
    <property type="match status" value="1"/>
</dbReference>
<dbReference type="WBParaSite" id="nRc.2.0.1.t29029-RA">
    <property type="protein sequence ID" value="nRc.2.0.1.t29029-RA"/>
    <property type="gene ID" value="nRc.2.0.1.g29029"/>
</dbReference>
<dbReference type="InterPro" id="IPR042463">
    <property type="entry name" value="HNOB_dom_associated_sf"/>
</dbReference>
<evidence type="ECO:0000313" key="6">
    <source>
        <dbReference type="WBParaSite" id="nRc.2.0.1.t29029-RA"/>
    </source>
</evidence>
<reference evidence="6" key="1">
    <citation type="submission" date="2022-11" db="UniProtKB">
        <authorList>
            <consortium name="WormBaseParasite"/>
        </authorList>
    </citation>
    <scope>IDENTIFICATION</scope>
</reference>
<dbReference type="GO" id="GO:0070026">
    <property type="term" value="F:nitric oxide binding"/>
    <property type="evidence" value="ECO:0007669"/>
    <property type="project" value="TreeGrafter"/>
</dbReference>
<keyword evidence="2" id="KW-0547">Nucleotide-binding</keyword>
<dbReference type="GO" id="GO:0038060">
    <property type="term" value="P:nitric oxide-cGMP-mediated signaling"/>
    <property type="evidence" value="ECO:0007669"/>
    <property type="project" value="TreeGrafter"/>
</dbReference>
<evidence type="ECO:0000256" key="1">
    <source>
        <dbReference type="ARBA" id="ARBA00012202"/>
    </source>
</evidence>
<dbReference type="InterPro" id="IPR024096">
    <property type="entry name" value="NO_sig/Golgi_transp_ligand-bd"/>
</dbReference>
<name>A0A915JSH8_ROMCU</name>
<dbReference type="OMA" id="NQDIICE"/>
<dbReference type="GO" id="GO:0004383">
    <property type="term" value="F:guanylate cyclase activity"/>
    <property type="evidence" value="ECO:0007669"/>
    <property type="project" value="UniProtKB-EC"/>
</dbReference>
<evidence type="ECO:0000259" key="4">
    <source>
        <dbReference type="Pfam" id="PF07701"/>
    </source>
</evidence>
<dbReference type="GO" id="GO:0020037">
    <property type="term" value="F:heme binding"/>
    <property type="evidence" value="ECO:0007669"/>
    <property type="project" value="InterPro"/>
</dbReference>
<dbReference type="AlphaFoldDB" id="A0A915JSH8"/>
<dbReference type="Gene3D" id="3.90.1520.10">
    <property type="entry name" value="H-NOX domain"/>
    <property type="match status" value="1"/>
</dbReference>
<dbReference type="GO" id="GO:0070482">
    <property type="term" value="P:response to oxygen levels"/>
    <property type="evidence" value="ECO:0007669"/>
    <property type="project" value="TreeGrafter"/>
</dbReference>
<dbReference type="InterPro" id="IPR038158">
    <property type="entry name" value="H-NOX_domain_sf"/>
</dbReference>